<dbReference type="HOGENOM" id="CLU_1166230_0_0_1"/>
<feature type="transmembrane region" description="Helical" evidence="1">
    <location>
        <begin position="212"/>
        <end position="232"/>
    </location>
</feature>
<sequence>MGYNSDEESDVLMTYQFSDAPKSTCDALENDDDYQSIITALQAHCANSALLTVEIHDANSKAEPESSKKQSQKEFKIAKAKATAAAQSETDKVVSELEMLHPPWPTLDDFLCGIQEQDKHKRDLTIHKVALGEQEILGPDDIAKCLADKLHDRCNIHIASISEKALNIIGRNGIEAFKKKYVWMSWAQNTIHCYLALPIVPMDPLLQLMEHLLNWLIVGITLLVPGKGFIWLSKPLIN</sequence>
<keyword evidence="1" id="KW-0812">Transmembrane</keyword>
<dbReference type="EMBL" id="KN833000">
    <property type="protein sequence ID" value="KIM81298.1"/>
    <property type="molecule type" value="Genomic_DNA"/>
</dbReference>
<protein>
    <submittedName>
        <fullName evidence="2">Uncharacterized protein</fullName>
    </submittedName>
</protein>
<dbReference type="InParanoid" id="A0A0C3B4Z6"/>
<gene>
    <name evidence="2" type="ORF">PILCRDRAFT_89253</name>
</gene>
<reference evidence="2 3" key="1">
    <citation type="submission" date="2014-04" db="EMBL/GenBank/DDBJ databases">
        <authorList>
            <consortium name="DOE Joint Genome Institute"/>
            <person name="Kuo A."/>
            <person name="Tarkka M."/>
            <person name="Buscot F."/>
            <person name="Kohler A."/>
            <person name="Nagy L.G."/>
            <person name="Floudas D."/>
            <person name="Copeland A."/>
            <person name="Barry K.W."/>
            <person name="Cichocki N."/>
            <person name="Veneault-Fourrey C."/>
            <person name="LaButti K."/>
            <person name="Lindquist E.A."/>
            <person name="Lipzen A."/>
            <person name="Lundell T."/>
            <person name="Morin E."/>
            <person name="Murat C."/>
            <person name="Sun H."/>
            <person name="Tunlid A."/>
            <person name="Henrissat B."/>
            <person name="Grigoriev I.V."/>
            <person name="Hibbett D.S."/>
            <person name="Martin F."/>
            <person name="Nordberg H.P."/>
            <person name="Cantor M.N."/>
            <person name="Hua S.X."/>
        </authorList>
    </citation>
    <scope>NUCLEOTIDE SEQUENCE [LARGE SCALE GENOMIC DNA]</scope>
    <source>
        <strain evidence="2 3">F 1598</strain>
    </source>
</reference>
<keyword evidence="1" id="KW-1133">Transmembrane helix</keyword>
<proteinExistence type="predicted"/>
<dbReference type="AlphaFoldDB" id="A0A0C3B4Z6"/>
<dbReference type="Proteomes" id="UP000054166">
    <property type="component" value="Unassembled WGS sequence"/>
</dbReference>
<evidence type="ECO:0000313" key="3">
    <source>
        <dbReference type="Proteomes" id="UP000054166"/>
    </source>
</evidence>
<name>A0A0C3B4Z6_PILCF</name>
<organism evidence="2 3">
    <name type="scientific">Piloderma croceum (strain F 1598)</name>
    <dbReference type="NCBI Taxonomy" id="765440"/>
    <lineage>
        <taxon>Eukaryota</taxon>
        <taxon>Fungi</taxon>
        <taxon>Dikarya</taxon>
        <taxon>Basidiomycota</taxon>
        <taxon>Agaricomycotina</taxon>
        <taxon>Agaricomycetes</taxon>
        <taxon>Agaricomycetidae</taxon>
        <taxon>Atheliales</taxon>
        <taxon>Atheliaceae</taxon>
        <taxon>Piloderma</taxon>
    </lineage>
</organism>
<keyword evidence="1" id="KW-0472">Membrane</keyword>
<accession>A0A0C3B4Z6</accession>
<evidence type="ECO:0000313" key="2">
    <source>
        <dbReference type="EMBL" id="KIM81298.1"/>
    </source>
</evidence>
<evidence type="ECO:0000256" key="1">
    <source>
        <dbReference type="SAM" id="Phobius"/>
    </source>
</evidence>
<keyword evidence="3" id="KW-1185">Reference proteome</keyword>
<reference evidence="3" key="2">
    <citation type="submission" date="2015-01" db="EMBL/GenBank/DDBJ databases">
        <title>Evolutionary Origins and Diversification of the Mycorrhizal Mutualists.</title>
        <authorList>
            <consortium name="DOE Joint Genome Institute"/>
            <consortium name="Mycorrhizal Genomics Consortium"/>
            <person name="Kohler A."/>
            <person name="Kuo A."/>
            <person name="Nagy L.G."/>
            <person name="Floudas D."/>
            <person name="Copeland A."/>
            <person name="Barry K.W."/>
            <person name="Cichocki N."/>
            <person name="Veneault-Fourrey C."/>
            <person name="LaButti K."/>
            <person name="Lindquist E.A."/>
            <person name="Lipzen A."/>
            <person name="Lundell T."/>
            <person name="Morin E."/>
            <person name="Murat C."/>
            <person name="Riley R."/>
            <person name="Ohm R."/>
            <person name="Sun H."/>
            <person name="Tunlid A."/>
            <person name="Henrissat B."/>
            <person name="Grigoriev I.V."/>
            <person name="Hibbett D.S."/>
            <person name="Martin F."/>
        </authorList>
    </citation>
    <scope>NUCLEOTIDE SEQUENCE [LARGE SCALE GENOMIC DNA]</scope>
    <source>
        <strain evidence="3">F 1598</strain>
    </source>
</reference>